<dbReference type="OrthoDB" id="1956705at2"/>
<dbReference type="AlphaFoldDB" id="A0A1M5TQE0"/>
<keyword evidence="3" id="KW-1185">Reference proteome</keyword>
<feature type="transmembrane region" description="Helical" evidence="1">
    <location>
        <begin position="112"/>
        <end position="140"/>
    </location>
</feature>
<reference evidence="3" key="1">
    <citation type="submission" date="2016-11" db="EMBL/GenBank/DDBJ databases">
        <authorList>
            <person name="Varghese N."/>
            <person name="Submissions S."/>
        </authorList>
    </citation>
    <scope>NUCLEOTIDE SEQUENCE [LARGE SCALE GENOMIC DNA]</scope>
    <source>
        <strain evidence="3">DSM 2635</strain>
    </source>
</reference>
<name>A0A1M5TQE0_9FIRM</name>
<organism evidence="2 3">
    <name type="scientific">Asaccharospora irregularis DSM 2635</name>
    <dbReference type="NCBI Taxonomy" id="1121321"/>
    <lineage>
        <taxon>Bacteria</taxon>
        <taxon>Bacillati</taxon>
        <taxon>Bacillota</taxon>
        <taxon>Clostridia</taxon>
        <taxon>Peptostreptococcales</taxon>
        <taxon>Peptostreptococcaceae</taxon>
        <taxon>Asaccharospora</taxon>
    </lineage>
</organism>
<keyword evidence="1" id="KW-1133">Transmembrane helix</keyword>
<evidence type="ECO:0000313" key="3">
    <source>
        <dbReference type="Proteomes" id="UP000243255"/>
    </source>
</evidence>
<dbReference type="Proteomes" id="UP000243255">
    <property type="component" value="Unassembled WGS sequence"/>
</dbReference>
<evidence type="ECO:0000256" key="1">
    <source>
        <dbReference type="SAM" id="Phobius"/>
    </source>
</evidence>
<dbReference type="EMBL" id="FQWX01000070">
    <property type="protein sequence ID" value="SHH52880.1"/>
    <property type="molecule type" value="Genomic_DNA"/>
</dbReference>
<protein>
    <submittedName>
        <fullName evidence="2">Uncharacterized protein</fullName>
    </submittedName>
</protein>
<accession>A0A1M5TQE0</accession>
<evidence type="ECO:0000313" key="2">
    <source>
        <dbReference type="EMBL" id="SHH52880.1"/>
    </source>
</evidence>
<keyword evidence="1" id="KW-0812">Transmembrane</keyword>
<feature type="transmembrane region" description="Helical" evidence="1">
    <location>
        <begin position="152"/>
        <end position="172"/>
    </location>
</feature>
<feature type="transmembrane region" description="Helical" evidence="1">
    <location>
        <begin position="201"/>
        <end position="222"/>
    </location>
</feature>
<gene>
    <name evidence="2" type="ORF">SAMN04488530_1702</name>
</gene>
<dbReference type="RefSeq" id="WP_073127863.1">
    <property type="nucleotide sequence ID" value="NZ_BAABCH010000054.1"/>
</dbReference>
<sequence length="232" mass="26445">MKANLIITTISQLIDEIARAKGLKDKNKNKYLNDFKKLKNDYKDVSINDDFKAQYNQLNSKGMDLIKELRNSKNISQNELNRSIEVYIRYAKASLCDFEGKTLYLRKYITSFMFSAMLFLALSPQFYGFVLPVLFFLPIYMGLKGVKNRSIAGFYMTMSVVPVAMMTSFTWIRYGINSSKNITGAVTEIVKDGVSQNLAEVLVRVGPILGALLLIFTCLQLYRGIKTKDLFI</sequence>
<proteinExistence type="predicted"/>
<keyword evidence="1" id="KW-0472">Membrane</keyword>